<gene>
    <name evidence="1" type="ORF">C0169_01220</name>
</gene>
<reference evidence="1 2" key="1">
    <citation type="submission" date="2018-01" db="EMBL/GenBank/DDBJ databases">
        <title>Metagenomic assembled genomes from two thermal pools in the Uzon Caldera, Kamchatka, Russia.</title>
        <authorList>
            <person name="Wilkins L."/>
            <person name="Ettinger C."/>
        </authorList>
    </citation>
    <scope>NUCLEOTIDE SEQUENCE [LARGE SCALE GENOMIC DNA]</scope>
    <source>
        <strain evidence="1">ARK-04</strain>
    </source>
</reference>
<dbReference type="AlphaFoldDB" id="A0A2N7QG75"/>
<evidence type="ECO:0000313" key="1">
    <source>
        <dbReference type="EMBL" id="PMP97989.1"/>
    </source>
</evidence>
<organism evidence="1 2">
    <name type="scientific">Thermodesulfobacterium geofontis</name>
    <dbReference type="NCBI Taxonomy" id="1295609"/>
    <lineage>
        <taxon>Bacteria</taxon>
        <taxon>Pseudomonadati</taxon>
        <taxon>Thermodesulfobacteriota</taxon>
        <taxon>Thermodesulfobacteria</taxon>
        <taxon>Thermodesulfobacteriales</taxon>
        <taxon>Thermodesulfobacteriaceae</taxon>
        <taxon>Thermodesulfobacterium</taxon>
    </lineage>
</organism>
<sequence>MLKKLILLVTSIFLVAGNLLAAQNSFLEFYRGFREIVKDQGAELLFCSRLENSLYKAECSLNILKLRSEVTNEKTNALAEQCFFFIDKRQYTEALRKADELERNGASLLAKMCRDLVKNLSQQNKK</sequence>
<dbReference type="Proteomes" id="UP000235619">
    <property type="component" value="Unassembled WGS sequence"/>
</dbReference>
<evidence type="ECO:0000313" key="2">
    <source>
        <dbReference type="Proteomes" id="UP000235619"/>
    </source>
</evidence>
<accession>A0A2N7QG75</accession>
<protein>
    <submittedName>
        <fullName evidence="1">Uncharacterized protein</fullName>
    </submittedName>
</protein>
<comment type="caution">
    <text evidence="1">The sequence shown here is derived from an EMBL/GenBank/DDBJ whole genome shotgun (WGS) entry which is preliminary data.</text>
</comment>
<dbReference type="EMBL" id="PNJD01000076">
    <property type="protein sequence ID" value="PMP97989.1"/>
    <property type="molecule type" value="Genomic_DNA"/>
</dbReference>
<proteinExistence type="predicted"/>
<name>A0A2N7QG75_9BACT</name>